<keyword evidence="7" id="KW-1185">Reference proteome</keyword>
<keyword evidence="2 4" id="KW-0833">Ubl conjugation pathway</keyword>
<evidence type="ECO:0000256" key="5">
    <source>
        <dbReference type="SAM" id="MobiDB-lite"/>
    </source>
</evidence>
<proteinExistence type="inferred from homology"/>
<reference evidence="6 7" key="1">
    <citation type="journal article" date="2024" name="BMC Genomics">
        <title>De novo assembly and annotation of Popillia japonica's genome with initial clues to its potential as an invasive pest.</title>
        <authorList>
            <person name="Cucini C."/>
            <person name="Boschi S."/>
            <person name="Funari R."/>
            <person name="Cardaioli E."/>
            <person name="Iannotti N."/>
            <person name="Marturano G."/>
            <person name="Paoli F."/>
            <person name="Bruttini M."/>
            <person name="Carapelli A."/>
            <person name="Frati F."/>
            <person name="Nardi F."/>
        </authorList>
    </citation>
    <scope>NUCLEOTIDE SEQUENCE [LARGE SCALE GENOMIC DNA]</scope>
    <source>
        <strain evidence="6">DMR45628</strain>
    </source>
</reference>
<dbReference type="SUPFAM" id="SSF54236">
    <property type="entry name" value="Ubiquitin-like"/>
    <property type="match status" value="2"/>
</dbReference>
<comment type="caution">
    <text evidence="6">The sequence shown here is derived from an EMBL/GenBank/DDBJ whole genome shotgun (WGS) entry which is preliminary data.</text>
</comment>
<evidence type="ECO:0000313" key="6">
    <source>
        <dbReference type="EMBL" id="KAK9688130.1"/>
    </source>
</evidence>
<dbReference type="Gene3D" id="3.10.20.90">
    <property type="entry name" value="Phosphatidylinositol 3-kinase Catalytic Subunit, Chain A, domain 1"/>
    <property type="match status" value="2"/>
</dbReference>
<comment type="similarity">
    <text evidence="4">Belongs to the ATG12 family.</text>
</comment>
<evidence type="ECO:0000256" key="4">
    <source>
        <dbReference type="RuleBase" id="RU361201"/>
    </source>
</evidence>
<dbReference type="GO" id="GO:0097352">
    <property type="term" value="P:autophagosome maturation"/>
    <property type="evidence" value="ECO:0007669"/>
    <property type="project" value="TreeGrafter"/>
</dbReference>
<accession>A0AAW1IEX7</accession>
<dbReference type="Proteomes" id="UP001458880">
    <property type="component" value="Unassembled WGS sequence"/>
</dbReference>
<sequence>MSEGNQSNDGNNCESLNSTSGDSNENAKGADKGDKEKIDIYLRPTGNAPIMKHKKWSVEADKPIGWIIDFMRKYLKLDAQERLFLYINQTFAPSPDQTKPRIIVLQALAVLKQIPMIQGEKNPICHHHPMNLVMMLNNQIVRNLYDCYNTEGKLVLHYCNSQAWG</sequence>
<dbReference type="GO" id="GO:0000422">
    <property type="term" value="P:autophagy of mitochondrion"/>
    <property type="evidence" value="ECO:0007669"/>
    <property type="project" value="TreeGrafter"/>
</dbReference>
<evidence type="ECO:0000256" key="3">
    <source>
        <dbReference type="ARBA" id="ARBA00023006"/>
    </source>
</evidence>
<dbReference type="GO" id="GO:0061723">
    <property type="term" value="P:glycophagy"/>
    <property type="evidence" value="ECO:0007669"/>
    <property type="project" value="TreeGrafter"/>
</dbReference>
<dbReference type="AlphaFoldDB" id="A0AAW1IEX7"/>
<keyword evidence="3 4" id="KW-0072">Autophagy</keyword>
<keyword evidence="1 4" id="KW-1017">Isopeptide bond</keyword>
<comment type="function">
    <text evidence="4">Ubiquitin-like protein involved in autophagic vesicle formation.</text>
</comment>
<feature type="region of interest" description="Disordered" evidence="5">
    <location>
        <begin position="1"/>
        <end position="35"/>
    </location>
</feature>
<evidence type="ECO:0000256" key="1">
    <source>
        <dbReference type="ARBA" id="ARBA00022499"/>
    </source>
</evidence>
<evidence type="ECO:0000313" key="7">
    <source>
        <dbReference type="Proteomes" id="UP001458880"/>
    </source>
</evidence>
<dbReference type="PANTHER" id="PTHR13385:SF0">
    <property type="entry name" value="UBIQUITIN-LIKE PROTEIN ATG12"/>
    <property type="match status" value="1"/>
</dbReference>
<comment type="subunit">
    <text evidence="4">Forms a conjugate with ATG5.</text>
</comment>
<gene>
    <name evidence="6" type="ORF">QE152_g35758</name>
</gene>
<dbReference type="GO" id="GO:0034274">
    <property type="term" value="C:Atg12-Atg5-Atg16 complex"/>
    <property type="evidence" value="ECO:0007669"/>
    <property type="project" value="TreeGrafter"/>
</dbReference>
<dbReference type="Pfam" id="PF04110">
    <property type="entry name" value="APG12"/>
    <property type="match status" value="2"/>
</dbReference>
<organism evidence="6 7">
    <name type="scientific">Popillia japonica</name>
    <name type="common">Japanese beetle</name>
    <dbReference type="NCBI Taxonomy" id="7064"/>
    <lineage>
        <taxon>Eukaryota</taxon>
        <taxon>Metazoa</taxon>
        <taxon>Ecdysozoa</taxon>
        <taxon>Arthropoda</taxon>
        <taxon>Hexapoda</taxon>
        <taxon>Insecta</taxon>
        <taxon>Pterygota</taxon>
        <taxon>Neoptera</taxon>
        <taxon>Endopterygota</taxon>
        <taxon>Coleoptera</taxon>
        <taxon>Polyphaga</taxon>
        <taxon>Scarabaeiformia</taxon>
        <taxon>Scarabaeidae</taxon>
        <taxon>Rutelinae</taxon>
        <taxon>Popillia</taxon>
    </lineage>
</organism>
<dbReference type="EMBL" id="JASPKY010000604">
    <property type="protein sequence ID" value="KAK9688130.1"/>
    <property type="molecule type" value="Genomic_DNA"/>
</dbReference>
<dbReference type="GO" id="GO:0034045">
    <property type="term" value="C:phagophore assembly site membrane"/>
    <property type="evidence" value="ECO:0007669"/>
    <property type="project" value="TreeGrafter"/>
</dbReference>
<dbReference type="GO" id="GO:0034727">
    <property type="term" value="P:piecemeal microautophagy of the nucleus"/>
    <property type="evidence" value="ECO:0007669"/>
    <property type="project" value="TreeGrafter"/>
</dbReference>
<evidence type="ECO:0000256" key="2">
    <source>
        <dbReference type="ARBA" id="ARBA00022786"/>
    </source>
</evidence>
<dbReference type="GO" id="GO:0000045">
    <property type="term" value="P:autophagosome assembly"/>
    <property type="evidence" value="ECO:0007669"/>
    <property type="project" value="InterPro"/>
</dbReference>
<dbReference type="PANTHER" id="PTHR13385">
    <property type="entry name" value="AUTOPHAGY PROTEIN 12"/>
    <property type="match status" value="1"/>
</dbReference>
<protein>
    <recommendedName>
        <fullName evidence="4">Ubiquitin-like protein ATG12</fullName>
    </recommendedName>
</protein>
<dbReference type="CDD" id="cd01612">
    <property type="entry name" value="Ubl_ATG12"/>
    <property type="match status" value="1"/>
</dbReference>
<feature type="compositionally biased region" description="Polar residues" evidence="5">
    <location>
        <begin position="1"/>
        <end position="26"/>
    </location>
</feature>
<dbReference type="GO" id="GO:0000421">
    <property type="term" value="C:autophagosome membrane"/>
    <property type="evidence" value="ECO:0007669"/>
    <property type="project" value="TreeGrafter"/>
</dbReference>
<name>A0AAW1IEX7_POPJA</name>
<dbReference type="GO" id="GO:0019776">
    <property type="term" value="F:Atg8-family ligase activity"/>
    <property type="evidence" value="ECO:0007669"/>
    <property type="project" value="TreeGrafter"/>
</dbReference>
<dbReference type="InterPro" id="IPR029071">
    <property type="entry name" value="Ubiquitin-like_domsf"/>
</dbReference>
<dbReference type="InterPro" id="IPR007242">
    <property type="entry name" value="Atg12"/>
</dbReference>